<feature type="transmembrane region" description="Helical" evidence="1">
    <location>
        <begin position="121"/>
        <end position="142"/>
    </location>
</feature>
<evidence type="ECO:0000259" key="2">
    <source>
        <dbReference type="Pfam" id="PF04892"/>
    </source>
</evidence>
<dbReference type="PANTHER" id="PTHR28008">
    <property type="entry name" value="DOMAIN PROTEIN, PUTATIVE (AFU_ORTHOLOGUE AFUA_3G10980)-RELATED"/>
    <property type="match status" value="1"/>
</dbReference>
<reference evidence="4" key="1">
    <citation type="submission" date="2016-09" db="EMBL/GenBank/DDBJ databases">
        <authorList>
            <person name="Wan X."/>
            <person name="Hou S."/>
        </authorList>
    </citation>
    <scope>NUCLEOTIDE SEQUENCE [LARGE SCALE GENOMIC DNA]</scope>
    <source>
        <strain evidence="4">KH87</strain>
    </source>
</reference>
<dbReference type="RefSeq" id="WP_070049555.1">
    <property type="nucleotide sequence ID" value="NZ_MKEK01000001.1"/>
</dbReference>
<feature type="transmembrane region" description="Helical" evidence="1">
    <location>
        <begin position="216"/>
        <end position="236"/>
    </location>
</feature>
<feature type="transmembrane region" description="Helical" evidence="1">
    <location>
        <begin position="434"/>
        <end position="452"/>
    </location>
</feature>
<evidence type="ECO:0000313" key="3">
    <source>
        <dbReference type="EMBL" id="OEY69986.1"/>
    </source>
</evidence>
<dbReference type="Proteomes" id="UP000242258">
    <property type="component" value="Unassembled WGS sequence"/>
</dbReference>
<feature type="domain" description="VanZ-like" evidence="2">
    <location>
        <begin position="45"/>
        <end position="142"/>
    </location>
</feature>
<name>A0A1E7Q765_9GAMM</name>
<dbReference type="EMBL" id="MKEK01000001">
    <property type="protein sequence ID" value="OEY69986.1"/>
    <property type="molecule type" value="Genomic_DNA"/>
</dbReference>
<feature type="transmembrane region" description="Helical" evidence="1">
    <location>
        <begin position="63"/>
        <end position="82"/>
    </location>
</feature>
<feature type="transmembrane region" description="Helical" evidence="1">
    <location>
        <begin position="12"/>
        <end position="30"/>
    </location>
</feature>
<sequence length="511" mass="58214">MQPQTEYSSLQRWLLLALLGYLTFVIYGSLVPWQFRPLSLNVAIDQFSNIRYLQLGINSRADWVANILLFIPFAFLLAACFLPSRSKKSTVLPALFLWIICLALALAIEFTQLYFPQRTVSINDIIAESFGALIGIMLFYVFGQRILHYLHTVALMQGSQRSLLKYLLMAYIAFFALYNILPLDLTISPIELYKKWRDGRIILLPFSAYHGSFIEVFYAIFSDVLLWCPIAILLYLQQHSRASIYIKLIALACLIEFFQLFVYSRVTDLTDVILAFFAAWLSCNFVSLLQHYQLIKLPSDNAEYSLSNRNKLSLWLAFSIAAYSLIILLVFWYPYNFDFDWAQINQKLMHSRNQVLLESLYFGTEYRAITALLQKVLLFAPLGALWAFSYNAAQQTWQKRLLLTVSSCYTILLAFITEAMQLALPGKTVDLTDVLLAIIGAVSGFLLTRYCYRFWFNTLPEHARTAPTTAAGLTAKSDSTITVAAKQTVPLTTKEPAKTTAVISTKRVIPA</sequence>
<keyword evidence="1" id="KW-1133">Transmembrane helix</keyword>
<dbReference type="PANTHER" id="PTHR28008:SF1">
    <property type="entry name" value="DOMAIN PROTEIN, PUTATIVE (AFU_ORTHOLOGUE AFUA_3G10980)-RELATED"/>
    <property type="match status" value="1"/>
</dbReference>
<comment type="caution">
    <text evidence="3">The sequence shown here is derived from an EMBL/GenBank/DDBJ whole genome shotgun (WGS) entry which is preliminary data.</text>
</comment>
<organism evidence="3 4">
    <name type="scientific">Rheinheimera salexigens</name>
    <dbReference type="NCBI Taxonomy" id="1628148"/>
    <lineage>
        <taxon>Bacteria</taxon>
        <taxon>Pseudomonadati</taxon>
        <taxon>Pseudomonadota</taxon>
        <taxon>Gammaproteobacteria</taxon>
        <taxon>Chromatiales</taxon>
        <taxon>Chromatiaceae</taxon>
        <taxon>Rheinheimera</taxon>
    </lineage>
</organism>
<feature type="transmembrane region" description="Helical" evidence="1">
    <location>
        <begin position="163"/>
        <end position="181"/>
    </location>
</feature>
<keyword evidence="4" id="KW-1185">Reference proteome</keyword>
<feature type="transmembrane region" description="Helical" evidence="1">
    <location>
        <begin position="272"/>
        <end position="292"/>
    </location>
</feature>
<accession>A0A1E7Q765</accession>
<proteinExistence type="predicted"/>
<dbReference type="InterPro" id="IPR006976">
    <property type="entry name" value="VanZ-like"/>
</dbReference>
<protein>
    <recommendedName>
        <fullName evidence="2">VanZ-like domain-containing protein</fullName>
    </recommendedName>
</protein>
<keyword evidence="1" id="KW-0472">Membrane</keyword>
<gene>
    <name evidence="3" type="ORF">BI198_10725</name>
</gene>
<dbReference type="STRING" id="1628148.BI198_10725"/>
<feature type="transmembrane region" description="Helical" evidence="1">
    <location>
        <begin position="366"/>
        <end position="389"/>
    </location>
</feature>
<dbReference type="OrthoDB" id="283584at2"/>
<evidence type="ECO:0000256" key="1">
    <source>
        <dbReference type="SAM" id="Phobius"/>
    </source>
</evidence>
<dbReference type="Pfam" id="PF04892">
    <property type="entry name" value="VanZ"/>
    <property type="match status" value="2"/>
</dbReference>
<keyword evidence="1" id="KW-0812">Transmembrane</keyword>
<evidence type="ECO:0000313" key="4">
    <source>
        <dbReference type="Proteomes" id="UP000242258"/>
    </source>
</evidence>
<dbReference type="NCBIfam" id="NF037970">
    <property type="entry name" value="vanZ_1"/>
    <property type="match status" value="1"/>
</dbReference>
<feature type="domain" description="VanZ-like" evidence="2">
    <location>
        <begin position="322"/>
        <end position="449"/>
    </location>
</feature>
<feature type="transmembrane region" description="Helical" evidence="1">
    <location>
        <begin position="248"/>
        <end position="266"/>
    </location>
</feature>
<feature type="transmembrane region" description="Helical" evidence="1">
    <location>
        <begin position="312"/>
        <end position="333"/>
    </location>
</feature>
<feature type="transmembrane region" description="Helical" evidence="1">
    <location>
        <begin position="94"/>
        <end position="115"/>
    </location>
</feature>
<dbReference type="AlphaFoldDB" id="A0A1E7Q765"/>
<feature type="transmembrane region" description="Helical" evidence="1">
    <location>
        <begin position="401"/>
        <end position="422"/>
    </location>
</feature>